<gene>
    <name evidence="2" type="ORF">Cvel_5743</name>
</gene>
<reference evidence="2" key="1">
    <citation type="submission" date="2014-11" db="EMBL/GenBank/DDBJ databases">
        <authorList>
            <person name="Otto D Thomas"/>
            <person name="Naeem Raeece"/>
        </authorList>
    </citation>
    <scope>NUCLEOTIDE SEQUENCE</scope>
</reference>
<dbReference type="InterPro" id="IPR002110">
    <property type="entry name" value="Ankyrin_rpt"/>
</dbReference>
<dbReference type="PROSITE" id="PS50297">
    <property type="entry name" value="ANK_REP_REGION"/>
    <property type="match status" value="1"/>
</dbReference>
<evidence type="ECO:0000256" key="1">
    <source>
        <dbReference type="PROSITE-ProRule" id="PRU00023"/>
    </source>
</evidence>
<dbReference type="AlphaFoldDB" id="A0A0G4H628"/>
<dbReference type="SMART" id="SM00248">
    <property type="entry name" value="ANK"/>
    <property type="match status" value="5"/>
</dbReference>
<evidence type="ECO:0000313" key="2">
    <source>
        <dbReference type="EMBL" id="CEM39156.1"/>
    </source>
</evidence>
<protein>
    <submittedName>
        <fullName evidence="2">Uncharacterized protein</fullName>
    </submittedName>
</protein>
<keyword evidence="1" id="KW-0040">ANK repeat</keyword>
<dbReference type="Pfam" id="PF00023">
    <property type="entry name" value="Ank"/>
    <property type="match status" value="1"/>
</dbReference>
<dbReference type="SUPFAM" id="SSF48403">
    <property type="entry name" value="Ankyrin repeat"/>
    <property type="match status" value="2"/>
</dbReference>
<name>A0A0G4H628_9ALVE</name>
<dbReference type="PANTHER" id="PTHR24182">
    <property type="entry name" value="ANKYRIN REPEAT AND SOCS BOX CONTAINING 4"/>
    <property type="match status" value="1"/>
</dbReference>
<sequence>MEETALLPPPPTLDAFLERLNLLQTSVASQFQQQIEIVEKVLRAKKGHTGENSAAADEEVPLWCVRHEDVTVVESVEEIIREFSKKVRGKLGEVVSRHVEMDVGLLHEMGVYEMIRLFCPISVETTQKALCTFLDGTTNGDDLRLCLKVGADVNGLFDGHTALIRCVVADNREAAEMLVRDGVDLEGKIGRDVHGGVVVGDTAVIAAARLHRWGMLEWLIAEGANANAVTADGKKALEVACEAAEVQLSEGEESLFDSTVLPQENHPALRSAVQRALKALLEKTADVANFQSLSLVHFFCLHEFEDLLLLSLSKGVDINDLLLLSLSKGVDINDLLLLSLSKVVDINDLLLLSLSKGVDINNLLLLSLSKGVDINDLLLLSLSKGVDIDDLLLLSLSKGVDINDLLLLSLSKGVVINDLLLLSLSQGVDINDLLLLSLSKGVDINDLLLLSLSKGVDINDLLLLSLSKGVDINDLLLLSLSKGVDINDLLLLSLSKGVDINDLLLLSLSKGVDINDLLLLSLSKGVDINDLLLLSLSKGVDINDLLLLSLSKGVDINDLLLLSLSKGVDINAANPLDLTALDYAVQKRRVEFVKILVDNGATATGSIFLRAIPQARVQRDDFVLNVQRILEILLDRGVGVNSRVGTHSALHRAVQLGVIEIVWFLVQRGADLESRDELDRTPYQLARQIARYARSWQYHPVDRRTFPEMVDLVMPARPPSDQD</sequence>
<dbReference type="InterPro" id="IPR036770">
    <property type="entry name" value="Ankyrin_rpt-contain_sf"/>
</dbReference>
<dbReference type="VEuPathDB" id="CryptoDB:Cvel_5743"/>
<dbReference type="PANTHER" id="PTHR24182:SF13">
    <property type="entry name" value="LD18443P"/>
    <property type="match status" value="1"/>
</dbReference>
<organism evidence="2">
    <name type="scientific">Chromera velia CCMP2878</name>
    <dbReference type="NCBI Taxonomy" id="1169474"/>
    <lineage>
        <taxon>Eukaryota</taxon>
        <taxon>Sar</taxon>
        <taxon>Alveolata</taxon>
        <taxon>Colpodellida</taxon>
        <taxon>Chromeraceae</taxon>
        <taxon>Chromera</taxon>
    </lineage>
</organism>
<dbReference type="PhylomeDB" id="A0A0G4H628"/>
<dbReference type="PROSITE" id="PS50088">
    <property type="entry name" value="ANK_REPEAT"/>
    <property type="match status" value="1"/>
</dbReference>
<accession>A0A0G4H628</accession>
<proteinExistence type="predicted"/>
<feature type="repeat" description="ANK" evidence="1">
    <location>
        <begin position="645"/>
        <end position="677"/>
    </location>
</feature>
<dbReference type="Gene3D" id="1.25.40.20">
    <property type="entry name" value="Ankyrin repeat-containing domain"/>
    <property type="match status" value="2"/>
</dbReference>
<dbReference type="EMBL" id="CDMZ01001909">
    <property type="protein sequence ID" value="CEM39156.1"/>
    <property type="molecule type" value="Genomic_DNA"/>
</dbReference>